<accession>A0AAE0ZZG7</accession>
<dbReference type="GO" id="GO:0008528">
    <property type="term" value="F:G protein-coupled peptide receptor activity"/>
    <property type="evidence" value="ECO:0007669"/>
    <property type="project" value="TreeGrafter"/>
</dbReference>
<dbReference type="PROSITE" id="PS50262">
    <property type="entry name" value="G_PROTEIN_RECEP_F1_2"/>
    <property type="match status" value="1"/>
</dbReference>
<dbReference type="SUPFAM" id="SSF52058">
    <property type="entry name" value="L domain-like"/>
    <property type="match status" value="1"/>
</dbReference>
<gene>
    <name evidence="14" type="ORF">RRG08_067027</name>
</gene>
<keyword evidence="5" id="KW-0677">Repeat</keyword>
<dbReference type="Gene3D" id="1.20.1070.10">
    <property type="entry name" value="Rhodopsin 7-helix transmembrane proteins"/>
    <property type="match status" value="1"/>
</dbReference>
<keyword evidence="3" id="KW-0433">Leucine-rich repeat</keyword>
<feature type="transmembrane region" description="Helical" evidence="12">
    <location>
        <begin position="247"/>
        <end position="267"/>
    </location>
</feature>
<evidence type="ECO:0000256" key="9">
    <source>
        <dbReference type="ARBA" id="ARBA00023170"/>
    </source>
</evidence>
<dbReference type="InterPro" id="IPR003591">
    <property type="entry name" value="Leu-rich_rpt_typical-subtyp"/>
</dbReference>
<dbReference type="PANTHER" id="PTHR24372">
    <property type="entry name" value="GLYCOPROTEIN HORMONE RECEPTOR"/>
    <property type="match status" value="1"/>
</dbReference>
<dbReference type="GO" id="GO:0007189">
    <property type="term" value="P:adenylate cyclase-activating G protein-coupled receptor signaling pathway"/>
    <property type="evidence" value="ECO:0007669"/>
    <property type="project" value="TreeGrafter"/>
</dbReference>
<evidence type="ECO:0000256" key="11">
    <source>
        <dbReference type="RuleBase" id="RU000688"/>
    </source>
</evidence>
<keyword evidence="7 11" id="KW-0297">G-protein coupled receptor</keyword>
<evidence type="ECO:0000256" key="10">
    <source>
        <dbReference type="ARBA" id="ARBA00023224"/>
    </source>
</evidence>
<evidence type="ECO:0000256" key="6">
    <source>
        <dbReference type="ARBA" id="ARBA00022989"/>
    </source>
</evidence>
<feature type="transmembrane region" description="Helical" evidence="12">
    <location>
        <begin position="167"/>
        <end position="189"/>
    </location>
</feature>
<dbReference type="Pfam" id="PF13855">
    <property type="entry name" value="LRR_8"/>
    <property type="match status" value="1"/>
</dbReference>
<dbReference type="Gene3D" id="3.80.10.10">
    <property type="entry name" value="Ribonuclease Inhibitor"/>
    <property type="match status" value="1"/>
</dbReference>
<feature type="domain" description="G-protein coupled receptors family 1 profile" evidence="13">
    <location>
        <begin position="179"/>
        <end position="294"/>
    </location>
</feature>
<evidence type="ECO:0000313" key="14">
    <source>
        <dbReference type="EMBL" id="KAK3778523.1"/>
    </source>
</evidence>
<dbReference type="InterPro" id="IPR001611">
    <property type="entry name" value="Leu-rich_rpt"/>
</dbReference>
<evidence type="ECO:0000256" key="12">
    <source>
        <dbReference type="SAM" id="Phobius"/>
    </source>
</evidence>
<dbReference type="AlphaFoldDB" id="A0AAE0ZZG7"/>
<keyword evidence="4 11" id="KW-0812">Transmembrane</keyword>
<evidence type="ECO:0000256" key="1">
    <source>
        <dbReference type="ARBA" id="ARBA00004651"/>
    </source>
</evidence>
<dbReference type="GO" id="GO:0005886">
    <property type="term" value="C:plasma membrane"/>
    <property type="evidence" value="ECO:0007669"/>
    <property type="project" value="UniProtKB-SubCell"/>
</dbReference>
<comment type="similarity">
    <text evidence="11">Belongs to the G-protein coupled receptor 1 family.</text>
</comment>
<comment type="caution">
    <text evidence="14">The sequence shown here is derived from an EMBL/GenBank/DDBJ whole genome shotgun (WGS) entry which is preliminary data.</text>
</comment>
<reference evidence="14" key="1">
    <citation type="journal article" date="2023" name="G3 (Bethesda)">
        <title>A reference genome for the long-term kleptoplast-retaining sea slug Elysia crispata morphotype clarki.</title>
        <authorList>
            <person name="Eastman K.E."/>
            <person name="Pendleton A.L."/>
            <person name="Shaikh M.A."/>
            <person name="Suttiyut T."/>
            <person name="Ogas R."/>
            <person name="Tomko P."/>
            <person name="Gavelis G."/>
            <person name="Widhalm J.R."/>
            <person name="Wisecaver J.H."/>
        </authorList>
    </citation>
    <scope>NUCLEOTIDE SEQUENCE</scope>
    <source>
        <strain evidence="14">ECLA1</strain>
    </source>
</reference>
<protein>
    <recommendedName>
        <fullName evidence="13">G-protein coupled receptors family 1 profile domain-containing protein</fullName>
    </recommendedName>
</protein>
<keyword evidence="6 12" id="KW-1133">Transmembrane helix</keyword>
<proteinExistence type="inferred from homology"/>
<evidence type="ECO:0000256" key="8">
    <source>
        <dbReference type="ARBA" id="ARBA00023136"/>
    </source>
</evidence>
<feature type="transmembrane region" description="Helical" evidence="12">
    <location>
        <begin position="201"/>
        <end position="227"/>
    </location>
</feature>
<comment type="subcellular location">
    <subcellularLocation>
        <location evidence="1">Cell membrane</location>
        <topology evidence="1">Multi-pass membrane protein</topology>
    </subcellularLocation>
</comment>
<evidence type="ECO:0000259" key="13">
    <source>
        <dbReference type="PROSITE" id="PS50262"/>
    </source>
</evidence>
<dbReference type="PRINTS" id="PR00237">
    <property type="entry name" value="GPCRRHODOPSN"/>
</dbReference>
<keyword evidence="10 11" id="KW-0807">Transducer</keyword>
<evidence type="ECO:0000256" key="2">
    <source>
        <dbReference type="ARBA" id="ARBA00022475"/>
    </source>
</evidence>
<dbReference type="InterPro" id="IPR032675">
    <property type="entry name" value="LRR_dom_sf"/>
</dbReference>
<dbReference type="InterPro" id="IPR017452">
    <property type="entry name" value="GPCR_Rhodpsn_7TM"/>
</dbReference>
<keyword evidence="15" id="KW-1185">Reference proteome</keyword>
<sequence length="294" mass="32803">MVKIVDMSFNELTELSNCSYINLMLTLEELNLSYNAKLFRLGRNAFSGLEFLTILDLSYTSLSWLAPDMFDGLTSLKELSLEGTPLVSVRFVLPENTEILNVQFTNIADVGEDVFSKVTNIRKVNSSTYKLCCPAVLGSRIPKHLCHYTGGAVSSCTNLTEEPSLRFVASFVGLVTLVGNAAALVYRLVWDREMLKKPFSFFFTNLGVSDLFTGVYLITVAGADAVFHGKFVIYDFNWRRSRMCQAIGVLVTMASVTSTLFISLITVDRYLAVRFPLGEFRFSILRVYLAVTGT</sequence>
<dbReference type="PROSITE" id="PS00237">
    <property type="entry name" value="G_PROTEIN_RECEP_F1_1"/>
    <property type="match status" value="1"/>
</dbReference>
<organism evidence="14 15">
    <name type="scientific">Elysia crispata</name>
    <name type="common">lettuce slug</name>
    <dbReference type="NCBI Taxonomy" id="231223"/>
    <lineage>
        <taxon>Eukaryota</taxon>
        <taxon>Metazoa</taxon>
        <taxon>Spiralia</taxon>
        <taxon>Lophotrochozoa</taxon>
        <taxon>Mollusca</taxon>
        <taxon>Gastropoda</taxon>
        <taxon>Heterobranchia</taxon>
        <taxon>Euthyneura</taxon>
        <taxon>Panpulmonata</taxon>
        <taxon>Sacoglossa</taxon>
        <taxon>Placobranchoidea</taxon>
        <taxon>Plakobranchidae</taxon>
        <taxon>Elysia</taxon>
    </lineage>
</organism>
<dbReference type="GO" id="GO:0009755">
    <property type="term" value="P:hormone-mediated signaling pathway"/>
    <property type="evidence" value="ECO:0007669"/>
    <property type="project" value="TreeGrafter"/>
</dbReference>
<dbReference type="Pfam" id="PF00001">
    <property type="entry name" value="7tm_1"/>
    <property type="match status" value="1"/>
</dbReference>
<evidence type="ECO:0000256" key="3">
    <source>
        <dbReference type="ARBA" id="ARBA00022614"/>
    </source>
</evidence>
<name>A0AAE0ZZG7_9GAST</name>
<dbReference type="SUPFAM" id="SSF81321">
    <property type="entry name" value="Family A G protein-coupled receptor-like"/>
    <property type="match status" value="1"/>
</dbReference>
<keyword evidence="9 11" id="KW-0675">Receptor</keyword>
<dbReference type="SMART" id="SM00369">
    <property type="entry name" value="LRR_TYP"/>
    <property type="match status" value="3"/>
</dbReference>
<dbReference type="EMBL" id="JAWDGP010002930">
    <property type="protein sequence ID" value="KAK3778523.1"/>
    <property type="molecule type" value="Genomic_DNA"/>
</dbReference>
<dbReference type="PANTHER" id="PTHR24372:SF77">
    <property type="entry name" value="G-PROTEIN COUPLED RECEPTORS FAMILY 1 PROFILE DOMAIN-CONTAINING PROTEIN"/>
    <property type="match status" value="1"/>
</dbReference>
<evidence type="ECO:0000256" key="7">
    <source>
        <dbReference type="ARBA" id="ARBA00023040"/>
    </source>
</evidence>
<dbReference type="Proteomes" id="UP001283361">
    <property type="component" value="Unassembled WGS sequence"/>
</dbReference>
<evidence type="ECO:0000256" key="4">
    <source>
        <dbReference type="ARBA" id="ARBA00022692"/>
    </source>
</evidence>
<evidence type="ECO:0000256" key="5">
    <source>
        <dbReference type="ARBA" id="ARBA00022737"/>
    </source>
</evidence>
<keyword evidence="8 12" id="KW-0472">Membrane</keyword>
<dbReference type="InterPro" id="IPR000276">
    <property type="entry name" value="GPCR_Rhodpsn"/>
</dbReference>
<keyword evidence="2" id="KW-1003">Cell membrane</keyword>
<evidence type="ECO:0000313" key="15">
    <source>
        <dbReference type="Proteomes" id="UP001283361"/>
    </source>
</evidence>